<reference evidence="11" key="2">
    <citation type="submission" date="2021-10" db="EMBL/GenBank/DDBJ databases">
        <title>Phylogenomics reveals ancestral predisposition of the termite-cultivated fungus Termitomyces towards a domesticated lifestyle.</title>
        <authorList>
            <person name="Auxier B."/>
            <person name="Grum-Grzhimaylo A."/>
            <person name="Cardenas M.E."/>
            <person name="Lodge J.D."/>
            <person name="Laessoe T."/>
            <person name="Pedersen O."/>
            <person name="Smith M.E."/>
            <person name="Kuyper T.W."/>
            <person name="Franco-Molano E.A."/>
            <person name="Baroni T.J."/>
            <person name="Aanen D.K."/>
        </authorList>
    </citation>
    <scope>NUCLEOTIDE SEQUENCE</scope>
    <source>
        <strain evidence="11">D49</strain>
    </source>
</reference>
<keyword evidence="12" id="KW-1185">Reference proteome</keyword>
<dbReference type="GO" id="GO:0007059">
    <property type="term" value="P:chromosome segregation"/>
    <property type="evidence" value="ECO:0007669"/>
    <property type="project" value="TreeGrafter"/>
</dbReference>
<keyword evidence="8" id="KW-0131">Cell cycle</keyword>
<evidence type="ECO:0000256" key="9">
    <source>
        <dbReference type="ARBA" id="ARBA00023328"/>
    </source>
</evidence>
<organism evidence="11 12">
    <name type="scientific">Sphagnurus paluster</name>
    <dbReference type="NCBI Taxonomy" id="117069"/>
    <lineage>
        <taxon>Eukaryota</taxon>
        <taxon>Fungi</taxon>
        <taxon>Dikarya</taxon>
        <taxon>Basidiomycota</taxon>
        <taxon>Agaricomycotina</taxon>
        <taxon>Agaricomycetes</taxon>
        <taxon>Agaricomycetidae</taxon>
        <taxon>Agaricales</taxon>
        <taxon>Tricholomatineae</taxon>
        <taxon>Lyophyllaceae</taxon>
        <taxon>Sphagnurus</taxon>
    </lineage>
</organism>
<evidence type="ECO:0000256" key="4">
    <source>
        <dbReference type="ARBA" id="ARBA00022618"/>
    </source>
</evidence>
<reference evidence="11" key="1">
    <citation type="submission" date="2021-02" db="EMBL/GenBank/DDBJ databases">
        <authorList>
            <person name="Nieuwenhuis M."/>
            <person name="Van De Peppel L.J.J."/>
        </authorList>
    </citation>
    <scope>NUCLEOTIDE SEQUENCE</scope>
    <source>
        <strain evidence="11">D49</strain>
    </source>
</reference>
<evidence type="ECO:0000256" key="10">
    <source>
        <dbReference type="SAM" id="Coils"/>
    </source>
</evidence>
<keyword evidence="10" id="KW-0175">Coiled coil</keyword>
<evidence type="ECO:0000256" key="8">
    <source>
        <dbReference type="ARBA" id="ARBA00023306"/>
    </source>
</evidence>
<dbReference type="GO" id="GO:0005634">
    <property type="term" value="C:nucleus"/>
    <property type="evidence" value="ECO:0007669"/>
    <property type="project" value="UniProtKB-SubCell"/>
</dbReference>
<evidence type="ECO:0000256" key="5">
    <source>
        <dbReference type="ARBA" id="ARBA00022776"/>
    </source>
</evidence>
<evidence type="ECO:0000256" key="2">
    <source>
        <dbReference type="ARBA" id="ARBA00004629"/>
    </source>
</evidence>
<dbReference type="OrthoDB" id="18453at2759"/>
<evidence type="ECO:0000313" key="12">
    <source>
        <dbReference type="Proteomes" id="UP000717328"/>
    </source>
</evidence>
<accession>A0A9P7GQL1</accession>
<gene>
    <name evidence="11" type="ORF">H0H81_006232</name>
</gene>
<dbReference type="Proteomes" id="UP000717328">
    <property type="component" value="Unassembled WGS sequence"/>
</dbReference>
<dbReference type="PANTHER" id="PTHR15459">
    <property type="entry name" value="POLYAMINE-MODULATED FACTOR 1"/>
    <property type="match status" value="1"/>
</dbReference>
<sequence length="201" mass="23342">MYNQQSGSRRWTHFRSALQLAIQRSAHKWTFEDFVECFPLYVEEDKNGASATFESITEYIESQNVNDLEKLFTDYSVQQNVDILHRVVNEAKERKARGDMGKDVWREDLQPRVAVAARTVPILESEVKRLRELLTAIEAENRRLQAELDDDVSASRSAKQRASELLDKLDAIYEEWQKLPTEETEAWIVQTTESLKPDLPP</sequence>
<evidence type="ECO:0000313" key="11">
    <source>
        <dbReference type="EMBL" id="KAG5654199.1"/>
    </source>
</evidence>
<dbReference type="PANTHER" id="PTHR15459:SF3">
    <property type="entry name" value="POLYAMINE-MODULATED FACTOR 1"/>
    <property type="match status" value="1"/>
</dbReference>
<dbReference type="GO" id="GO:0000444">
    <property type="term" value="C:MIS12/MIND type complex"/>
    <property type="evidence" value="ECO:0007669"/>
    <property type="project" value="InterPro"/>
</dbReference>
<proteinExistence type="predicted"/>
<dbReference type="EMBL" id="JABCKI010000016">
    <property type="protein sequence ID" value="KAG5654199.1"/>
    <property type="molecule type" value="Genomic_DNA"/>
</dbReference>
<protein>
    <recommendedName>
        <fullName evidence="13">Nnf1</fullName>
    </recommendedName>
</protein>
<evidence type="ECO:0000256" key="7">
    <source>
        <dbReference type="ARBA" id="ARBA00023242"/>
    </source>
</evidence>
<dbReference type="InterPro" id="IPR007128">
    <property type="entry name" value="PMF1/Nnf1"/>
</dbReference>
<keyword evidence="4" id="KW-0132">Cell division</keyword>
<keyword evidence="7" id="KW-0539">Nucleus</keyword>
<name>A0A9P7GQL1_9AGAR</name>
<keyword evidence="5" id="KW-0498">Mitosis</keyword>
<evidence type="ECO:0000256" key="6">
    <source>
        <dbReference type="ARBA" id="ARBA00022838"/>
    </source>
</evidence>
<evidence type="ECO:0000256" key="3">
    <source>
        <dbReference type="ARBA" id="ARBA00022454"/>
    </source>
</evidence>
<evidence type="ECO:0008006" key="13">
    <source>
        <dbReference type="Google" id="ProtNLM"/>
    </source>
</evidence>
<keyword evidence="9" id="KW-0137">Centromere</keyword>
<comment type="caution">
    <text evidence="11">The sequence shown here is derived from an EMBL/GenBank/DDBJ whole genome shotgun (WGS) entry which is preliminary data.</text>
</comment>
<dbReference type="GO" id="GO:0051301">
    <property type="term" value="P:cell division"/>
    <property type="evidence" value="ECO:0007669"/>
    <property type="project" value="UniProtKB-KW"/>
</dbReference>
<dbReference type="Pfam" id="PF03980">
    <property type="entry name" value="Nnf1"/>
    <property type="match status" value="1"/>
</dbReference>
<evidence type="ECO:0000256" key="1">
    <source>
        <dbReference type="ARBA" id="ARBA00004123"/>
    </source>
</evidence>
<feature type="coiled-coil region" evidence="10">
    <location>
        <begin position="120"/>
        <end position="179"/>
    </location>
</feature>
<comment type="subcellular location">
    <subcellularLocation>
        <location evidence="2">Chromosome</location>
        <location evidence="2">Centromere</location>
        <location evidence="2">Kinetochore</location>
    </subcellularLocation>
    <subcellularLocation>
        <location evidence="1">Nucleus</location>
    </subcellularLocation>
</comment>
<keyword evidence="6" id="KW-0995">Kinetochore</keyword>
<keyword evidence="3" id="KW-0158">Chromosome</keyword>
<dbReference type="AlphaFoldDB" id="A0A9P7GQL1"/>